<feature type="domain" description="HotDog ACOT-type" evidence="5">
    <location>
        <begin position="8"/>
        <end position="120"/>
    </location>
</feature>
<accession>A0A1A8TA43</accession>
<dbReference type="InterPro" id="IPR033120">
    <property type="entry name" value="HOTDOG_ACOT"/>
</dbReference>
<sequence length="149" mass="16237">MSEKEEKAKGRLTTRTVAMPGDTNPAGDIFGGWVVSQMDTAAGICAGQRAQARVVTVALDQMSFIRPVKVGDVLGVYTRVESVGRTSMNIHVESWVRRSRIGVREKVTEGMFKFVAIDDHGNPTPIPDRADLPDYVIEHLGEEGLGVII</sequence>
<dbReference type="EC" id="3.1.2.-" evidence="6"/>
<comment type="similarity">
    <text evidence="1">Belongs to the acyl coenzyme A hydrolase family.</text>
</comment>
<dbReference type="PANTHER" id="PTHR11049">
    <property type="entry name" value="ACYL COENZYME A THIOESTER HYDROLASE"/>
    <property type="match status" value="1"/>
</dbReference>
<dbReference type="AlphaFoldDB" id="A0A1A8TA43"/>
<dbReference type="GO" id="GO:0005829">
    <property type="term" value="C:cytosol"/>
    <property type="evidence" value="ECO:0007669"/>
    <property type="project" value="TreeGrafter"/>
</dbReference>
<feature type="region of interest" description="Disordered" evidence="4">
    <location>
        <begin position="1"/>
        <end position="20"/>
    </location>
</feature>
<dbReference type="RefSeq" id="WP_067013990.1">
    <property type="nucleotide sequence ID" value="NZ_FLOB01000002.1"/>
</dbReference>
<evidence type="ECO:0000259" key="5">
    <source>
        <dbReference type="PROSITE" id="PS51770"/>
    </source>
</evidence>
<dbReference type="GO" id="GO:0006637">
    <property type="term" value="P:acyl-CoA metabolic process"/>
    <property type="evidence" value="ECO:0007669"/>
    <property type="project" value="TreeGrafter"/>
</dbReference>
<protein>
    <submittedName>
        <fullName evidence="6">Putative acyl-CoA thioester hydrolase</fullName>
        <ecNumber evidence="6">3.1.2.-</ecNumber>
    </submittedName>
</protein>
<dbReference type="GO" id="GO:0009062">
    <property type="term" value="P:fatty acid catabolic process"/>
    <property type="evidence" value="ECO:0007669"/>
    <property type="project" value="TreeGrafter"/>
</dbReference>
<keyword evidence="7" id="KW-1185">Reference proteome</keyword>
<dbReference type="InterPro" id="IPR006683">
    <property type="entry name" value="Thioestr_dom"/>
</dbReference>
<dbReference type="Gene3D" id="3.10.129.10">
    <property type="entry name" value="Hotdog Thioesterase"/>
    <property type="match status" value="1"/>
</dbReference>
<dbReference type="InterPro" id="IPR029069">
    <property type="entry name" value="HotDog_dom_sf"/>
</dbReference>
<dbReference type="GO" id="GO:0052816">
    <property type="term" value="F:long-chain fatty acyl-CoA hydrolase activity"/>
    <property type="evidence" value="ECO:0007669"/>
    <property type="project" value="TreeGrafter"/>
</dbReference>
<dbReference type="Pfam" id="PF03061">
    <property type="entry name" value="4HBT"/>
    <property type="match status" value="1"/>
</dbReference>
<dbReference type="InterPro" id="IPR040170">
    <property type="entry name" value="Cytosol_ACT"/>
</dbReference>
<reference evidence="6 7" key="1">
    <citation type="submission" date="2016-06" db="EMBL/GenBank/DDBJ databases">
        <authorList>
            <person name="Kjaerup R.B."/>
            <person name="Dalgaard T.S."/>
            <person name="Juul-Madsen H.R."/>
        </authorList>
    </citation>
    <scope>NUCLEOTIDE SEQUENCE [LARGE SCALE GENOMIC DNA]</scope>
    <source>
        <strain evidence="6 7">CECT 8886</strain>
    </source>
</reference>
<dbReference type="EMBL" id="FLOB01000002">
    <property type="protein sequence ID" value="SBS28911.1"/>
    <property type="molecule type" value="Genomic_DNA"/>
</dbReference>
<dbReference type="Proteomes" id="UP000092544">
    <property type="component" value="Unassembled WGS sequence"/>
</dbReference>
<keyword evidence="2 3" id="KW-0378">Hydrolase</keyword>
<organism evidence="6 7">
    <name type="scientific">Marinomonas spartinae</name>
    <dbReference type="NCBI Taxonomy" id="1792290"/>
    <lineage>
        <taxon>Bacteria</taxon>
        <taxon>Pseudomonadati</taxon>
        <taxon>Pseudomonadota</taxon>
        <taxon>Gammaproteobacteria</taxon>
        <taxon>Oceanospirillales</taxon>
        <taxon>Oceanospirillaceae</taxon>
        <taxon>Marinomonas</taxon>
    </lineage>
</organism>
<evidence type="ECO:0000313" key="6">
    <source>
        <dbReference type="EMBL" id="SBS28911.1"/>
    </source>
</evidence>
<gene>
    <name evidence="6" type="ORF">MSP8886_01358</name>
</gene>
<evidence type="ECO:0000256" key="3">
    <source>
        <dbReference type="PROSITE-ProRule" id="PRU01106"/>
    </source>
</evidence>
<proteinExistence type="inferred from homology"/>
<name>A0A1A8TA43_9GAMM</name>
<evidence type="ECO:0000256" key="4">
    <source>
        <dbReference type="SAM" id="MobiDB-lite"/>
    </source>
</evidence>
<dbReference type="PROSITE" id="PS51770">
    <property type="entry name" value="HOTDOG_ACOT"/>
    <property type="match status" value="1"/>
</dbReference>
<dbReference type="CDD" id="cd03442">
    <property type="entry name" value="BFIT_BACH"/>
    <property type="match status" value="1"/>
</dbReference>
<evidence type="ECO:0000256" key="1">
    <source>
        <dbReference type="ARBA" id="ARBA00010458"/>
    </source>
</evidence>
<evidence type="ECO:0000313" key="7">
    <source>
        <dbReference type="Proteomes" id="UP000092544"/>
    </source>
</evidence>
<evidence type="ECO:0000256" key="2">
    <source>
        <dbReference type="ARBA" id="ARBA00022801"/>
    </source>
</evidence>
<dbReference type="STRING" id="1792290.MSP8886_01358"/>
<dbReference type="SUPFAM" id="SSF54637">
    <property type="entry name" value="Thioesterase/thiol ester dehydrase-isomerase"/>
    <property type="match status" value="1"/>
</dbReference>
<dbReference type="PANTHER" id="PTHR11049:SF5">
    <property type="entry name" value="ACYL-COA THIOESTER HYDROLASE YCIA"/>
    <property type="match status" value="1"/>
</dbReference>
<dbReference type="OrthoDB" id="9801856at2"/>